<proteinExistence type="predicted"/>
<dbReference type="InterPro" id="IPR003148">
    <property type="entry name" value="RCK_N"/>
</dbReference>
<evidence type="ECO:0000256" key="6">
    <source>
        <dbReference type="ARBA" id="ARBA00023065"/>
    </source>
</evidence>
<protein>
    <recommendedName>
        <fullName evidence="1">Trk system potassium uptake protein TrkA</fullName>
    </recommendedName>
</protein>
<evidence type="ECO:0000313" key="9">
    <source>
        <dbReference type="EMBL" id="SKA08134.1"/>
    </source>
</evidence>
<keyword evidence="6" id="KW-0406">Ion transport</keyword>
<keyword evidence="3" id="KW-0633">Potassium transport</keyword>
<evidence type="ECO:0000256" key="5">
    <source>
        <dbReference type="ARBA" id="ARBA00023027"/>
    </source>
</evidence>
<keyword evidence="5" id="KW-0520">NAD</keyword>
<dbReference type="Proteomes" id="UP000190625">
    <property type="component" value="Unassembled WGS sequence"/>
</dbReference>
<dbReference type="SUPFAM" id="SSF51735">
    <property type="entry name" value="NAD(P)-binding Rossmann-fold domains"/>
    <property type="match status" value="1"/>
</dbReference>
<sequence length="225" mass="24639">MKVILIGGGKVVYFLAKTFLSKGYEVAIINKDQDYCEILAKQLKATIIHGDGSDPYFLEDAGALRSDAVVALTPNDPDNLFICQLAEQKFQVPKTFAVVNNPTNEWVFQKLGVTKVVSTTSIIASLIEQQVTVDDVTNLFPIEEGKVTVTQVVLTEDSPVLGKDLSEVGLPYDSVLGSIIRKNEVIIPRGNTRLLEGDKVIVIALPQNQAEVFKVLLGHENEGER</sequence>
<dbReference type="PROSITE" id="PS51201">
    <property type="entry name" value="RCK_N"/>
    <property type="match status" value="1"/>
</dbReference>
<dbReference type="PANTHER" id="PTHR43833">
    <property type="entry name" value="POTASSIUM CHANNEL PROTEIN 2-RELATED-RELATED"/>
    <property type="match status" value="1"/>
</dbReference>
<dbReference type="SUPFAM" id="SSF116726">
    <property type="entry name" value="TrkA C-terminal domain-like"/>
    <property type="match status" value="1"/>
</dbReference>
<dbReference type="PROSITE" id="PS51202">
    <property type="entry name" value="RCK_C"/>
    <property type="match status" value="1"/>
</dbReference>
<evidence type="ECO:0000259" key="7">
    <source>
        <dbReference type="PROSITE" id="PS51201"/>
    </source>
</evidence>
<feature type="domain" description="RCK N-terminal" evidence="7">
    <location>
        <begin position="1"/>
        <end position="117"/>
    </location>
</feature>
<evidence type="ECO:0000256" key="2">
    <source>
        <dbReference type="ARBA" id="ARBA00022448"/>
    </source>
</evidence>
<evidence type="ECO:0000259" key="8">
    <source>
        <dbReference type="PROSITE" id="PS51202"/>
    </source>
</evidence>
<dbReference type="PRINTS" id="PR00335">
    <property type="entry name" value="KUPTAKETRKA"/>
</dbReference>
<dbReference type="PANTHER" id="PTHR43833:SF5">
    <property type="entry name" value="TRK SYSTEM POTASSIUM UPTAKE PROTEIN TRKA"/>
    <property type="match status" value="1"/>
</dbReference>
<keyword evidence="2" id="KW-0813">Transport</keyword>
<reference evidence="10" key="1">
    <citation type="submission" date="2017-02" db="EMBL/GenBank/DDBJ databases">
        <authorList>
            <person name="Varghese N."/>
            <person name="Submissions S."/>
        </authorList>
    </citation>
    <scope>NUCLEOTIDE SEQUENCE [LARGE SCALE GENOMIC DNA]</scope>
    <source>
        <strain evidence="10">ATCC BAA-73</strain>
    </source>
</reference>
<keyword evidence="4" id="KW-0630">Potassium</keyword>
<dbReference type="GO" id="GO:0015079">
    <property type="term" value="F:potassium ion transmembrane transporter activity"/>
    <property type="evidence" value="ECO:0007669"/>
    <property type="project" value="InterPro"/>
</dbReference>
<dbReference type="InterPro" id="IPR050721">
    <property type="entry name" value="Trk_Ktr_HKT_K-transport"/>
</dbReference>
<dbReference type="InterPro" id="IPR036291">
    <property type="entry name" value="NAD(P)-bd_dom_sf"/>
</dbReference>
<feature type="domain" description="RCK C-terminal" evidence="8">
    <location>
        <begin position="137"/>
        <end position="218"/>
    </location>
</feature>
<dbReference type="InterPro" id="IPR006036">
    <property type="entry name" value="K_uptake_TrkA"/>
</dbReference>
<keyword evidence="10" id="KW-1185">Reference proteome</keyword>
<gene>
    <name evidence="9" type="ORF">SAMN02745118_02726</name>
</gene>
<dbReference type="RefSeq" id="WP_078811112.1">
    <property type="nucleotide sequence ID" value="NZ_FUWM01000034.1"/>
</dbReference>
<dbReference type="Pfam" id="PF02080">
    <property type="entry name" value="TrkA_C"/>
    <property type="match status" value="1"/>
</dbReference>
<dbReference type="GO" id="GO:0005886">
    <property type="term" value="C:plasma membrane"/>
    <property type="evidence" value="ECO:0007669"/>
    <property type="project" value="InterPro"/>
</dbReference>
<evidence type="ECO:0000256" key="1">
    <source>
        <dbReference type="ARBA" id="ARBA00017378"/>
    </source>
</evidence>
<dbReference type="InterPro" id="IPR036721">
    <property type="entry name" value="RCK_C_sf"/>
</dbReference>
<dbReference type="InterPro" id="IPR006037">
    <property type="entry name" value="RCK_C"/>
</dbReference>
<dbReference type="Pfam" id="PF02254">
    <property type="entry name" value="TrkA_N"/>
    <property type="match status" value="1"/>
</dbReference>
<dbReference type="Gene3D" id="3.30.70.1450">
    <property type="entry name" value="Regulator of K+ conductance, C-terminal domain"/>
    <property type="match status" value="1"/>
</dbReference>
<evidence type="ECO:0000256" key="3">
    <source>
        <dbReference type="ARBA" id="ARBA00022538"/>
    </source>
</evidence>
<organism evidence="9 10">
    <name type="scientific">Selenihalanaerobacter shriftii</name>
    <dbReference type="NCBI Taxonomy" id="142842"/>
    <lineage>
        <taxon>Bacteria</taxon>
        <taxon>Bacillati</taxon>
        <taxon>Bacillota</taxon>
        <taxon>Clostridia</taxon>
        <taxon>Halanaerobiales</taxon>
        <taxon>Halobacteroidaceae</taxon>
        <taxon>Selenihalanaerobacter</taxon>
    </lineage>
</organism>
<dbReference type="EMBL" id="FUWM01000034">
    <property type="protein sequence ID" value="SKA08134.1"/>
    <property type="molecule type" value="Genomic_DNA"/>
</dbReference>
<dbReference type="OrthoDB" id="9775180at2"/>
<evidence type="ECO:0000256" key="4">
    <source>
        <dbReference type="ARBA" id="ARBA00022958"/>
    </source>
</evidence>
<dbReference type="AlphaFoldDB" id="A0A1T4QWP0"/>
<evidence type="ECO:0000313" key="10">
    <source>
        <dbReference type="Proteomes" id="UP000190625"/>
    </source>
</evidence>
<dbReference type="STRING" id="142842.SAMN02745118_02726"/>
<name>A0A1T4QWP0_9FIRM</name>
<accession>A0A1T4QWP0</accession>
<dbReference type="Gene3D" id="3.40.50.720">
    <property type="entry name" value="NAD(P)-binding Rossmann-like Domain"/>
    <property type="match status" value="1"/>
</dbReference>